<dbReference type="InterPro" id="IPR045112">
    <property type="entry name" value="PPAN-like"/>
</dbReference>
<dbReference type="GO" id="GO:0030687">
    <property type="term" value="C:preribosome, large subunit precursor"/>
    <property type="evidence" value="ECO:0007669"/>
    <property type="project" value="TreeGrafter"/>
</dbReference>
<dbReference type="OrthoDB" id="422728at2759"/>
<protein>
    <recommendedName>
        <fullName evidence="3">Brix domain-containing protein</fullName>
    </recommendedName>
</protein>
<evidence type="ECO:0000313" key="5">
    <source>
        <dbReference type="Proteomes" id="UP000580250"/>
    </source>
</evidence>
<dbReference type="GO" id="GO:0019843">
    <property type="term" value="F:rRNA binding"/>
    <property type="evidence" value="ECO:0007669"/>
    <property type="project" value="InterPro"/>
</dbReference>
<feature type="region of interest" description="Disordered" evidence="2">
    <location>
        <begin position="756"/>
        <end position="837"/>
    </location>
</feature>
<feature type="compositionally biased region" description="Basic and acidic residues" evidence="2">
    <location>
        <begin position="806"/>
        <end position="821"/>
    </location>
</feature>
<dbReference type="Pfam" id="PF24842">
    <property type="entry name" value="UFD1_N2"/>
    <property type="match status" value="1"/>
</dbReference>
<dbReference type="GO" id="GO:0006364">
    <property type="term" value="P:rRNA processing"/>
    <property type="evidence" value="ECO:0007669"/>
    <property type="project" value="InterPro"/>
</dbReference>
<dbReference type="Pfam" id="PF04427">
    <property type="entry name" value="Brix"/>
    <property type="match status" value="1"/>
</dbReference>
<dbReference type="InterPro" id="IPR055418">
    <property type="entry name" value="UFD1_N2"/>
</dbReference>
<evidence type="ECO:0000256" key="2">
    <source>
        <dbReference type="SAM" id="MobiDB-lite"/>
    </source>
</evidence>
<dbReference type="SMART" id="SM00879">
    <property type="entry name" value="Brix"/>
    <property type="match status" value="1"/>
</dbReference>
<sequence>MGLGEAASSFSVQLRCFSPPFFQNYDTQKINEITYGGKILLPTSCLDNLVRRNIQWPMLFKLTNINPEHQKSTHAGVLEFLAEEGRCYLPSWMMNQLCLMEGDLILVEYRSLPAATYAKFKPMSTDFYHVSNPKAMLEVELRKFACLTKGDIIAVRYNEQVFEFKVMSLKPQNAVTIIECDINIEFDAAEGYVEPEQQKETFPITENILGGEAKRDSIAGTPLEEAKDVWKPFGGSGYRLDGKTPANNNAENDRKLVNRVSKANEKIAQTAPSTSRQRAESKTQIQDVLAATPIIVDENYVPGKLTFVRRDYKSRAVLEKLAKEHDDEFGENDNLKPFSGKGQTILLMARITNRKKGKTARASRRGLLGICATTIGKKKSKQFQKRSENRESKEDERKLENILRENVSLKEKPAERRPPHSFIIHIGKVGPFVRQLERDLRRVMSPHTSGELKVKKRNNLKDFIVNSQYLGVSHLLILTRSELSVNLRIIKNSQGPTLHFKVEKYCLAHDVLSTQKRPPIYEELFKNAPLLVMKGLASSNERHLQLVQTVVENMFPEIDVDRVKLGTIRRTLLLHYDPEEGLFELRHYSIKTVPAGVCRSAKKLLQNKVPDLSKYKDISDFMLKPGQLSDSEFEGEQVELELKQDIGGRGKKAGQKTKLRLIEIGPRMTLRLTKIESGINDGEVLYHAFVEKDVKEIAVLRKQAPLSRKKRLRHEKQIEHETIRKMRARSEKDAYFAEHKDKMEKVMIERQREVTGNYTYGDEDNGKVQDVEADDESEEKPIRVNNKKVGLLSKGKRKKPNARSNINDKEDSREERKELKNGKNKFKKRGGKGSRFN</sequence>
<dbReference type="Pfam" id="PF03152">
    <property type="entry name" value="UFD1_N1"/>
    <property type="match status" value="1"/>
</dbReference>
<organism evidence="4 5">
    <name type="scientific">Meloidogyne enterolobii</name>
    <name type="common">Root-knot nematode worm</name>
    <name type="synonym">Meloidogyne mayaguensis</name>
    <dbReference type="NCBI Taxonomy" id="390850"/>
    <lineage>
        <taxon>Eukaryota</taxon>
        <taxon>Metazoa</taxon>
        <taxon>Ecdysozoa</taxon>
        <taxon>Nematoda</taxon>
        <taxon>Chromadorea</taxon>
        <taxon>Rhabditida</taxon>
        <taxon>Tylenchina</taxon>
        <taxon>Tylenchomorpha</taxon>
        <taxon>Tylenchoidea</taxon>
        <taxon>Meloidogynidae</taxon>
        <taxon>Meloidogyninae</taxon>
        <taxon>Meloidogyne</taxon>
    </lineage>
</organism>
<evidence type="ECO:0000259" key="3">
    <source>
        <dbReference type="PROSITE" id="PS50833"/>
    </source>
</evidence>
<dbReference type="Proteomes" id="UP000580250">
    <property type="component" value="Unassembled WGS sequence"/>
</dbReference>
<dbReference type="GO" id="GO:0000027">
    <property type="term" value="P:ribosomal large subunit assembly"/>
    <property type="evidence" value="ECO:0007669"/>
    <property type="project" value="TreeGrafter"/>
</dbReference>
<dbReference type="PANTHER" id="PTHR12661:SF5">
    <property type="entry name" value="SUPPRESSOR OF SWI4 1 HOMOLOG"/>
    <property type="match status" value="1"/>
</dbReference>
<proteinExistence type="predicted"/>
<dbReference type="EMBL" id="CAJEWN010000248">
    <property type="protein sequence ID" value="CAD2175155.1"/>
    <property type="molecule type" value="Genomic_DNA"/>
</dbReference>
<evidence type="ECO:0000256" key="1">
    <source>
        <dbReference type="SAM" id="Coils"/>
    </source>
</evidence>
<dbReference type="InterPro" id="IPR042299">
    <property type="entry name" value="Ufd1-like_Nn"/>
</dbReference>
<comment type="caution">
    <text evidence="4">The sequence shown here is derived from an EMBL/GenBank/DDBJ whole genome shotgun (WGS) entry which is preliminary data.</text>
</comment>
<accession>A0A6V7VJM3</accession>
<dbReference type="PANTHER" id="PTHR12661">
    <property type="entry name" value="PETER PAN-RELATED"/>
    <property type="match status" value="1"/>
</dbReference>
<feature type="domain" description="Brix" evidence="3">
    <location>
        <begin position="419"/>
        <end position="681"/>
    </location>
</feature>
<evidence type="ECO:0000313" key="4">
    <source>
        <dbReference type="EMBL" id="CAD2175155.1"/>
    </source>
</evidence>
<feature type="compositionally biased region" description="Basic residues" evidence="2">
    <location>
        <begin position="822"/>
        <end position="837"/>
    </location>
</feature>
<gene>
    <name evidence="4" type="ORF">MENT_LOCUS26865</name>
</gene>
<reference evidence="4 5" key="1">
    <citation type="submission" date="2020-08" db="EMBL/GenBank/DDBJ databases">
        <authorList>
            <person name="Koutsovoulos G."/>
            <person name="Danchin GJ E."/>
        </authorList>
    </citation>
    <scope>NUCLEOTIDE SEQUENCE [LARGE SCALE GENOMIC DNA]</scope>
</reference>
<dbReference type="Gene3D" id="3.10.330.10">
    <property type="match status" value="1"/>
</dbReference>
<dbReference type="InterPro" id="IPR007109">
    <property type="entry name" value="Brix"/>
</dbReference>
<dbReference type="Gene3D" id="2.40.40.50">
    <property type="entry name" value="Ubiquitin fusion degradation protein UFD1, N-terminal domain"/>
    <property type="match status" value="1"/>
</dbReference>
<feature type="coiled-coil region" evidence="1">
    <location>
        <begin position="385"/>
        <end position="412"/>
    </location>
</feature>
<dbReference type="PROSITE" id="PS50833">
    <property type="entry name" value="BRIX"/>
    <property type="match status" value="1"/>
</dbReference>
<dbReference type="AlphaFoldDB" id="A0A6V7VJM3"/>
<dbReference type="InterPro" id="IPR055417">
    <property type="entry name" value="UFD1_N1"/>
</dbReference>
<keyword evidence="1" id="KW-0175">Coiled coil</keyword>
<name>A0A6V7VJM3_MELEN</name>